<keyword evidence="2 6" id="KW-0812">Transmembrane</keyword>
<sequence length="401" mass="45505">MGKDEISSCSFRYNGSQNWTEECIYGYDYKSSGYTTIAMEIVIISSSNLLIEFFDSTKRGFVGTMCQFGAIFSMLLLVTSAYLIKNWRHLSLFTSTTSALWIVLVWFLPESPIWLAAQKREKETEEVLKNIAKLNGVKYIQCTKYVEKNSEYLLELDTKREDEENEKERQESKDNRMKENRRKTKYNFIDLFKHKCLIKHMIITALLWFVNNCIYYGLTLSTPALAGDRFFNFSLSVLVEIPAYAIAALFATKFGRRMPVFGFLILTGSTVIIVSVLPKVLNNENLKSKLVLAFFQLGKFSISSAFSITVIFTKELFPTTLRSSGLGVANTFGGIGAMAAPICAHYAANKYLNYIPPICYGILAFIAAFAIILLPETERRPLPQTIDEIEEWYKSKKGSAA</sequence>
<evidence type="ECO:0000256" key="1">
    <source>
        <dbReference type="ARBA" id="ARBA00004141"/>
    </source>
</evidence>
<comment type="subcellular location">
    <subcellularLocation>
        <location evidence="1">Membrane</location>
        <topology evidence="1">Multi-pass membrane protein</topology>
    </subcellularLocation>
</comment>
<dbReference type="AlphaFoldDB" id="A0A7I8V976"/>
<feature type="domain" description="Major facilitator superfamily (MFS) profile" evidence="7">
    <location>
        <begin position="1"/>
        <end position="379"/>
    </location>
</feature>
<feature type="transmembrane region" description="Helical" evidence="6">
    <location>
        <begin position="197"/>
        <end position="218"/>
    </location>
</feature>
<protein>
    <submittedName>
        <fullName evidence="8">DgyrCDS2096</fullName>
    </submittedName>
</protein>
<reference evidence="8 9" key="1">
    <citation type="submission" date="2020-08" db="EMBL/GenBank/DDBJ databases">
        <authorList>
            <person name="Hejnol A."/>
        </authorList>
    </citation>
    <scope>NUCLEOTIDE SEQUENCE [LARGE SCALE GENOMIC DNA]</scope>
</reference>
<dbReference type="Gene3D" id="1.20.1250.20">
    <property type="entry name" value="MFS general substrate transporter like domains"/>
    <property type="match status" value="1"/>
</dbReference>
<evidence type="ECO:0000313" key="8">
    <source>
        <dbReference type="EMBL" id="CAD5112886.1"/>
    </source>
</evidence>
<dbReference type="OrthoDB" id="6100430at2759"/>
<dbReference type="EMBL" id="CAJFCJ010000003">
    <property type="protein sequence ID" value="CAD5112886.1"/>
    <property type="molecule type" value="Genomic_DNA"/>
</dbReference>
<evidence type="ECO:0000256" key="4">
    <source>
        <dbReference type="ARBA" id="ARBA00023136"/>
    </source>
</evidence>
<keyword evidence="9" id="KW-1185">Reference proteome</keyword>
<evidence type="ECO:0000256" key="5">
    <source>
        <dbReference type="SAM" id="Coils"/>
    </source>
</evidence>
<feature type="transmembrane region" description="Helical" evidence="6">
    <location>
        <begin position="61"/>
        <end position="84"/>
    </location>
</feature>
<dbReference type="InterPro" id="IPR036259">
    <property type="entry name" value="MFS_trans_sf"/>
</dbReference>
<dbReference type="PROSITE" id="PS50850">
    <property type="entry name" value="MFS"/>
    <property type="match status" value="1"/>
</dbReference>
<keyword evidence="3 6" id="KW-1133">Transmembrane helix</keyword>
<dbReference type="SUPFAM" id="SSF103473">
    <property type="entry name" value="MFS general substrate transporter"/>
    <property type="match status" value="1"/>
</dbReference>
<comment type="caution">
    <text evidence="8">The sequence shown here is derived from an EMBL/GenBank/DDBJ whole genome shotgun (WGS) entry which is preliminary data.</text>
</comment>
<keyword evidence="5" id="KW-0175">Coiled coil</keyword>
<evidence type="ECO:0000313" key="9">
    <source>
        <dbReference type="Proteomes" id="UP000549394"/>
    </source>
</evidence>
<dbReference type="GO" id="GO:0016020">
    <property type="term" value="C:membrane"/>
    <property type="evidence" value="ECO:0007669"/>
    <property type="project" value="UniProtKB-SubCell"/>
</dbReference>
<organism evidence="8 9">
    <name type="scientific">Dimorphilus gyrociliatus</name>
    <dbReference type="NCBI Taxonomy" id="2664684"/>
    <lineage>
        <taxon>Eukaryota</taxon>
        <taxon>Metazoa</taxon>
        <taxon>Spiralia</taxon>
        <taxon>Lophotrochozoa</taxon>
        <taxon>Annelida</taxon>
        <taxon>Polychaeta</taxon>
        <taxon>Polychaeta incertae sedis</taxon>
        <taxon>Dinophilidae</taxon>
        <taxon>Dimorphilus</taxon>
    </lineage>
</organism>
<dbReference type="InterPro" id="IPR020846">
    <property type="entry name" value="MFS_dom"/>
</dbReference>
<accession>A0A7I8V976</accession>
<dbReference type="GO" id="GO:0022857">
    <property type="term" value="F:transmembrane transporter activity"/>
    <property type="evidence" value="ECO:0007669"/>
    <property type="project" value="InterPro"/>
</dbReference>
<evidence type="ECO:0000256" key="6">
    <source>
        <dbReference type="SAM" id="Phobius"/>
    </source>
</evidence>
<feature type="transmembrane region" description="Helical" evidence="6">
    <location>
        <begin position="90"/>
        <end position="109"/>
    </location>
</feature>
<evidence type="ECO:0000259" key="7">
    <source>
        <dbReference type="PROSITE" id="PS50850"/>
    </source>
</evidence>
<feature type="transmembrane region" description="Helical" evidence="6">
    <location>
        <begin position="34"/>
        <end position="54"/>
    </location>
</feature>
<proteinExistence type="predicted"/>
<feature type="transmembrane region" description="Helical" evidence="6">
    <location>
        <begin position="325"/>
        <end position="348"/>
    </location>
</feature>
<dbReference type="PANTHER" id="PTHR24064">
    <property type="entry name" value="SOLUTE CARRIER FAMILY 22 MEMBER"/>
    <property type="match status" value="1"/>
</dbReference>
<feature type="transmembrane region" description="Helical" evidence="6">
    <location>
        <begin position="354"/>
        <end position="374"/>
    </location>
</feature>
<dbReference type="Proteomes" id="UP000549394">
    <property type="component" value="Unassembled WGS sequence"/>
</dbReference>
<evidence type="ECO:0000256" key="3">
    <source>
        <dbReference type="ARBA" id="ARBA00022989"/>
    </source>
</evidence>
<feature type="coiled-coil region" evidence="5">
    <location>
        <begin position="153"/>
        <end position="180"/>
    </location>
</feature>
<dbReference type="Pfam" id="PF00083">
    <property type="entry name" value="Sugar_tr"/>
    <property type="match status" value="1"/>
</dbReference>
<feature type="transmembrane region" description="Helical" evidence="6">
    <location>
        <begin position="290"/>
        <end position="313"/>
    </location>
</feature>
<evidence type="ECO:0000256" key="2">
    <source>
        <dbReference type="ARBA" id="ARBA00022692"/>
    </source>
</evidence>
<gene>
    <name evidence="8" type="ORF">DGYR_LOCUS1953</name>
</gene>
<name>A0A7I8V976_9ANNE</name>
<feature type="transmembrane region" description="Helical" evidence="6">
    <location>
        <begin position="230"/>
        <end position="251"/>
    </location>
</feature>
<dbReference type="InterPro" id="IPR005828">
    <property type="entry name" value="MFS_sugar_transport-like"/>
</dbReference>
<feature type="transmembrane region" description="Helical" evidence="6">
    <location>
        <begin position="258"/>
        <end position="278"/>
    </location>
</feature>
<keyword evidence="4 6" id="KW-0472">Membrane</keyword>